<dbReference type="Pfam" id="PF13579">
    <property type="entry name" value="Glyco_trans_4_4"/>
    <property type="match status" value="1"/>
</dbReference>
<accession>A0ABS4AYF8</accession>
<dbReference type="RefSeq" id="WP_209353816.1">
    <property type="nucleotide sequence ID" value="NZ_JAGIYZ010000028.1"/>
</dbReference>
<dbReference type="PANTHER" id="PTHR45947">
    <property type="entry name" value="SULFOQUINOVOSYL TRANSFERASE SQD2"/>
    <property type="match status" value="1"/>
</dbReference>
<dbReference type="InterPro" id="IPR050194">
    <property type="entry name" value="Glycosyltransferase_grp1"/>
</dbReference>
<comment type="caution">
    <text evidence="2">The sequence shown here is derived from an EMBL/GenBank/DDBJ whole genome shotgun (WGS) entry which is preliminary data.</text>
</comment>
<evidence type="ECO:0000259" key="1">
    <source>
        <dbReference type="Pfam" id="PF13579"/>
    </source>
</evidence>
<protein>
    <submittedName>
        <fullName evidence="2">Glycosyltransferase family 4 protein</fullName>
    </submittedName>
</protein>
<dbReference type="SUPFAM" id="SSF53756">
    <property type="entry name" value="UDP-Glycosyltransferase/glycogen phosphorylase"/>
    <property type="match status" value="1"/>
</dbReference>
<keyword evidence="3" id="KW-1185">Reference proteome</keyword>
<evidence type="ECO:0000313" key="3">
    <source>
        <dbReference type="Proteomes" id="UP000680815"/>
    </source>
</evidence>
<evidence type="ECO:0000313" key="2">
    <source>
        <dbReference type="EMBL" id="MBP0466415.1"/>
    </source>
</evidence>
<dbReference type="CDD" id="cd03801">
    <property type="entry name" value="GT4_PimA-like"/>
    <property type="match status" value="1"/>
</dbReference>
<proteinExistence type="predicted"/>
<sequence length="350" mass="37005">MPRSILLVHECFPPEVRGGGEAVVLATARGLIARGIAVEVVTTGDPAVTAFDGVPTIRLRLPRHAMALGIGRIAAAAARHDSVQAFNFNAALPALAAARRARRPVACTMLGLFGREWLAMKGPLIGRAFAAMERRIVVARYDATIFLSDASRAQGVALGAPAGRSHVIPPGIAWDRLRPAAARAPFVLFAGRLDRRKGVHHLLAAARALPRIPFRAAGWGADLAALRAAAPANLAFEEAQGDDRYWRALGEARIFLSPTHAETFGLSVAEAMASGCAIVSSAVTLDFAGHRHAPGDEAGMIAGLARLWDDPAACAAAGAENRRLAARFTWEAHIDRLLALHARLLRAEAA</sequence>
<feature type="domain" description="Glycosyltransferase subfamily 4-like N-terminal" evidence="1">
    <location>
        <begin position="18"/>
        <end position="171"/>
    </location>
</feature>
<dbReference type="InterPro" id="IPR028098">
    <property type="entry name" value="Glyco_trans_4-like_N"/>
</dbReference>
<dbReference type="Pfam" id="PF13692">
    <property type="entry name" value="Glyco_trans_1_4"/>
    <property type="match status" value="1"/>
</dbReference>
<name>A0ABS4AYF8_9PROT</name>
<organism evidence="2 3">
    <name type="scientific">Roseomonas nitratireducens</name>
    <dbReference type="NCBI Taxonomy" id="2820810"/>
    <lineage>
        <taxon>Bacteria</taxon>
        <taxon>Pseudomonadati</taxon>
        <taxon>Pseudomonadota</taxon>
        <taxon>Alphaproteobacteria</taxon>
        <taxon>Acetobacterales</taxon>
        <taxon>Roseomonadaceae</taxon>
        <taxon>Roseomonas</taxon>
    </lineage>
</organism>
<gene>
    <name evidence="2" type="ORF">J5Y09_20980</name>
</gene>
<dbReference type="Proteomes" id="UP000680815">
    <property type="component" value="Unassembled WGS sequence"/>
</dbReference>
<dbReference type="Gene3D" id="3.40.50.2000">
    <property type="entry name" value="Glycogen Phosphorylase B"/>
    <property type="match status" value="2"/>
</dbReference>
<reference evidence="2 3" key="1">
    <citation type="submission" date="2021-03" db="EMBL/GenBank/DDBJ databases">
        <authorList>
            <person name="So Y."/>
        </authorList>
    </citation>
    <scope>NUCLEOTIDE SEQUENCE [LARGE SCALE GENOMIC DNA]</scope>
    <source>
        <strain evidence="2 3">PWR1</strain>
    </source>
</reference>
<dbReference type="EMBL" id="JAGIYZ010000028">
    <property type="protein sequence ID" value="MBP0466415.1"/>
    <property type="molecule type" value="Genomic_DNA"/>
</dbReference>
<dbReference type="PANTHER" id="PTHR45947:SF3">
    <property type="entry name" value="SULFOQUINOVOSYL TRANSFERASE SQD2"/>
    <property type="match status" value="1"/>
</dbReference>